<evidence type="ECO:0008006" key="3">
    <source>
        <dbReference type="Google" id="ProtNLM"/>
    </source>
</evidence>
<gene>
    <name evidence="1" type="ORF">IM676_10630</name>
</gene>
<proteinExistence type="predicted"/>
<accession>A0A7S6RD29</accession>
<dbReference type="EMBL" id="CP063311">
    <property type="protein sequence ID" value="QOV21237.1"/>
    <property type="molecule type" value="Genomic_DNA"/>
</dbReference>
<protein>
    <recommendedName>
        <fullName evidence="3">Carboxypeptidase regulatory-like domain-containing protein</fullName>
    </recommendedName>
</protein>
<name>A0A7S6RD29_9CYAN</name>
<reference evidence="2" key="1">
    <citation type="submission" date="2020-10" db="EMBL/GenBank/DDBJ databases">
        <title>Genome-based taxonomic classification of the species Anabaenopsis elenkinii.</title>
        <authorList>
            <person name="Delbaje E."/>
            <person name="Andreote A.P.D."/>
            <person name="Pellegrinetti T.A."/>
            <person name="Cruz R.B."/>
            <person name="Branco L.H.Z."/>
            <person name="Fiore M.F."/>
        </authorList>
    </citation>
    <scope>NUCLEOTIDE SEQUENCE [LARGE SCALE GENOMIC DNA]</scope>
    <source>
        <strain evidence="2">CCIBt3563</strain>
    </source>
</reference>
<dbReference type="AlphaFoldDB" id="A0A7S6RD29"/>
<dbReference type="Proteomes" id="UP000593846">
    <property type="component" value="Chromosome"/>
</dbReference>
<evidence type="ECO:0000313" key="1">
    <source>
        <dbReference type="EMBL" id="QOV21237.1"/>
    </source>
</evidence>
<dbReference type="RefSeq" id="WP_200986894.1">
    <property type="nucleotide sequence ID" value="NZ_CP063311.1"/>
</dbReference>
<sequence length="777" mass="88033">MLTNLHQQDETTSHTTSELEILTLGISVNNRLVVESTLVRGYEDGFDAVDLENWQIPYQIFLQALGIQTSELADGQLELRSPNFILRINPKELTLDPDLGRVLKIKDIEELFDVLVEFDIKSYRLLIQAPWLSQTDPQVTREKPDDIILLDGLPKVTGPLFSFSHLLQEIRFNSSHNNNIQSSASFQAIGTAFKGGWRLGVQQGNILENPKFQINSFGWVNSEPHQDYIVGQQQTFLPRTFSQQYWGVSLVHRHGYTLSPTQSTNVEQRNQAADVKRTIEGKAEPGTLVILRPQHDTKNILGEILVDEIGIYRFPNVSSGVFVVEKHPGGRLTAKPQIKVINLAFTQGQLTSGTSSSVFSAGWLYQPPSPQSSQIIGNFSNFQAGVKKKWGVSESLTLGIGAFYHRHLHAIGELFFHPQNVPLSMYVMADTQDQIKGSANIYSRINYRLFHNTQLTFNGDLYAQRLDLNHLLNLSQNTTMRLFANIQNQANPSTNSQLFGTGSLQINFRQNDYNLNIQILLDRNHNLTFNNTFNLRKAYRNFIFAFRTNLSGIDAEVNYNLPSAPNIVNNQIALRYQGYQKNYDILINPIPRFQRNFLELSWQYADKNGLQWRVGAGMSNNGSGINATFTIPILSGLNLSARYQSISQFSHTSSFQIQINSSFNLQQGFRSINPRLAKQGLFIQPFIDNNRNHKLDQGDEIITDKLEQLLFINNKSISQYQWEWENDGLRVFLPPGNYRLDLNTAAFPAQAQPLVPSYAIEIYPGSFTILAIPFTPI</sequence>
<organism evidence="1 2">
    <name type="scientific">Anabaenopsis elenkinii CCIBt3563</name>
    <dbReference type="NCBI Taxonomy" id="2779889"/>
    <lineage>
        <taxon>Bacteria</taxon>
        <taxon>Bacillati</taxon>
        <taxon>Cyanobacteriota</taxon>
        <taxon>Cyanophyceae</taxon>
        <taxon>Nostocales</taxon>
        <taxon>Nodulariaceae</taxon>
        <taxon>Anabaenopsis</taxon>
    </lineage>
</organism>
<dbReference type="KEGG" id="aee:IM676_10630"/>
<evidence type="ECO:0000313" key="2">
    <source>
        <dbReference type="Proteomes" id="UP000593846"/>
    </source>
</evidence>
<keyword evidence="2" id="KW-1185">Reference proteome</keyword>